<evidence type="ECO:0000256" key="3">
    <source>
        <dbReference type="PROSITE-ProRule" id="PRU00221"/>
    </source>
</evidence>
<name>A0A061RDN6_9CHLO</name>
<dbReference type="PROSITE" id="PS50294">
    <property type="entry name" value="WD_REPEATS_REGION"/>
    <property type="match status" value="7"/>
</dbReference>
<evidence type="ECO:0000256" key="2">
    <source>
        <dbReference type="ARBA" id="ARBA00022737"/>
    </source>
</evidence>
<evidence type="ECO:0000313" key="5">
    <source>
        <dbReference type="EMBL" id="JAC68596.1"/>
    </source>
</evidence>
<dbReference type="Gene3D" id="2.130.10.10">
    <property type="entry name" value="YVTN repeat-like/Quinoprotein amine dehydrogenase"/>
    <property type="match status" value="5"/>
</dbReference>
<feature type="repeat" description="WD" evidence="3">
    <location>
        <begin position="548"/>
        <end position="589"/>
    </location>
</feature>
<dbReference type="SUPFAM" id="SSF50978">
    <property type="entry name" value="WD40 repeat-like"/>
    <property type="match status" value="3"/>
</dbReference>
<feature type="repeat" description="WD" evidence="3">
    <location>
        <begin position="421"/>
        <end position="462"/>
    </location>
</feature>
<feature type="repeat" description="WD" evidence="3">
    <location>
        <begin position="287"/>
        <end position="328"/>
    </location>
</feature>
<dbReference type="PANTHER" id="PTHR44019:SF8">
    <property type="entry name" value="POC1 CENTRIOLAR PROTEIN HOMOLOG"/>
    <property type="match status" value="1"/>
</dbReference>
<dbReference type="InterPro" id="IPR001680">
    <property type="entry name" value="WD40_rpt"/>
</dbReference>
<feature type="repeat" description="WD" evidence="3">
    <location>
        <begin position="396"/>
        <end position="420"/>
    </location>
</feature>
<feature type="repeat" description="WD" evidence="3">
    <location>
        <begin position="329"/>
        <end position="370"/>
    </location>
</feature>
<feature type="repeat" description="WD" evidence="3">
    <location>
        <begin position="590"/>
        <end position="623"/>
    </location>
</feature>
<dbReference type="InterPro" id="IPR019775">
    <property type="entry name" value="WD40_repeat_CS"/>
</dbReference>
<dbReference type="InterPro" id="IPR020472">
    <property type="entry name" value="WD40_PAC1"/>
</dbReference>
<gene>
    <name evidence="5" type="ORF">TSPGSL018_8357</name>
</gene>
<feature type="repeat" description="WD" evidence="3">
    <location>
        <begin position="723"/>
        <end position="764"/>
    </location>
</feature>
<dbReference type="SMART" id="SM00320">
    <property type="entry name" value="WD40"/>
    <property type="match status" value="15"/>
</dbReference>
<dbReference type="InterPro" id="IPR036322">
    <property type="entry name" value="WD40_repeat_dom_sf"/>
</dbReference>
<organism evidence="5">
    <name type="scientific">Tetraselmis sp. GSL018</name>
    <dbReference type="NCBI Taxonomy" id="582737"/>
    <lineage>
        <taxon>Eukaryota</taxon>
        <taxon>Viridiplantae</taxon>
        <taxon>Chlorophyta</taxon>
        <taxon>core chlorophytes</taxon>
        <taxon>Chlorodendrophyceae</taxon>
        <taxon>Chlorodendrales</taxon>
        <taxon>Chlorodendraceae</taxon>
        <taxon>Tetraselmis</taxon>
    </lineage>
</organism>
<protein>
    <submittedName>
        <fullName evidence="5">Wd-40 repeat protein</fullName>
    </submittedName>
</protein>
<feature type="repeat" description="WD" evidence="3">
    <location>
        <begin position="463"/>
        <end position="505"/>
    </location>
</feature>
<feature type="region of interest" description="Disordered" evidence="4">
    <location>
        <begin position="1"/>
        <end position="33"/>
    </location>
</feature>
<feature type="repeat" description="WD" evidence="3">
    <location>
        <begin position="506"/>
        <end position="547"/>
    </location>
</feature>
<feature type="repeat" description="WD" evidence="3">
    <location>
        <begin position="631"/>
        <end position="663"/>
    </location>
</feature>
<dbReference type="InterPro" id="IPR050505">
    <property type="entry name" value="WDR55/POC1"/>
</dbReference>
<dbReference type="EMBL" id="GBEZ01017772">
    <property type="protein sequence ID" value="JAC68596.1"/>
    <property type="molecule type" value="Transcribed_RNA"/>
</dbReference>
<proteinExistence type="predicted"/>
<sequence>MPPAEGPGPTERALGSPSGSPPPTKGVPRPQTAASLVQLRPPVRRASGLGPCECHCLVRGGAFQSPKLPLAGQKDQKGCAGMHIWLAWKGIGGGRGKASSIAGGSPAALMLQRERFEGMGARASAGGHLRAKETDAEAAAGATREWVAGRTENARAPPRQECFRLDTLRELLYDTEWLERKLHSHGVRSVLDDFRRYLLERSDPQVHTVGRAFELSAKAALAHPSLSLLGVQMAGRLMAHCNQPLIPDWIVFIRALLDEEPYSQGAVPLWPLTASLGQVGGGNLATLKGHDSWVTGIAVSPDGSWVATSSKDRTVRVWDLLTGESMHVLSGHADNVSAVCSSPDGQRLVTSSRDGTARVWDVLSGAELVLIKGHEAAVNCCAVFVRPAAGPEQWRQLVATGSDDMTARVWNLNSGAPVFTLEGHRGKIRAVAAARDGSFVVTGSDDAAARVWCMSSGAVLHELRGHGARVSHVELVCGGTAGVLTLSSDRTARLWDAGTGECLHVLEGHQDVLGGVAVLPDGSRAVTVSGDKTARVWDLASGECEHVLTGHRNWVNGVATYAGGRRGITVSVDCHARIWDLDTGHCITTLQGHNSLVAGVAVTPDERMAITISSDRTARIWSLVDSLPAFGCGHTGRVSAIAVLPEGDRCVSVGHDGMAALWDCSSGLACRNQIEGPPGAEQVSLGAVCASGDGGSIAAAAGSDVWLWDLGFLALKPQLVHVLRGHSAAVTAVALSHRGEMAASASEDRTVRLWEADSGSCQAILRHPAPVSAVLILHTSPATAGVPPDECSASPAQPRIEAVATASADNIARVWDPHNGALIASLTGHTDTITCLVEGFSSQGEASCGFVTASRDMTLCAWAKGTGTPDPESDTWWCQMDFCGHSSAVTAAAVVRGASGARVVSGSADGTVMVWSMASGVQLHAVDAHTGPVHCLSTATSGKHNRPGTRPGGGPLVLSCGEDGCAALWDPSTACRVGLFSADAPLLAGGLSALETSSGSAAAVVGDAHGRLHFLQLPRR</sequence>
<dbReference type="CDD" id="cd00200">
    <property type="entry name" value="WD40"/>
    <property type="match status" value="2"/>
</dbReference>
<keyword evidence="2" id="KW-0677">Repeat</keyword>
<evidence type="ECO:0000256" key="1">
    <source>
        <dbReference type="ARBA" id="ARBA00022574"/>
    </source>
</evidence>
<dbReference type="PRINTS" id="PR00320">
    <property type="entry name" value="GPROTEINBRPT"/>
</dbReference>
<keyword evidence="1 3" id="KW-0853">WD repeat</keyword>
<accession>A0A061RDN6</accession>
<dbReference type="InterPro" id="IPR015943">
    <property type="entry name" value="WD40/YVTN_repeat-like_dom_sf"/>
</dbReference>
<dbReference type="PROSITE" id="PS00678">
    <property type="entry name" value="WD_REPEATS_1"/>
    <property type="match status" value="4"/>
</dbReference>
<dbReference type="AlphaFoldDB" id="A0A061RDN6"/>
<evidence type="ECO:0000256" key="4">
    <source>
        <dbReference type="SAM" id="MobiDB-lite"/>
    </source>
</evidence>
<dbReference type="PROSITE" id="PS50082">
    <property type="entry name" value="WD_REPEATS_2"/>
    <property type="match status" value="11"/>
</dbReference>
<dbReference type="Pfam" id="PF00400">
    <property type="entry name" value="WD40"/>
    <property type="match status" value="13"/>
</dbReference>
<feature type="repeat" description="WD" evidence="3">
    <location>
        <begin position="882"/>
        <end position="925"/>
    </location>
</feature>
<reference evidence="5" key="1">
    <citation type="submission" date="2014-05" db="EMBL/GenBank/DDBJ databases">
        <title>The transcriptome of the halophilic microalga Tetraselmis sp. GSL018 isolated from the Great Salt Lake, Utah.</title>
        <authorList>
            <person name="Jinkerson R.E."/>
            <person name="D'Adamo S."/>
            <person name="Posewitz M.C."/>
        </authorList>
    </citation>
    <scope>NUCLEOTIDE SEQUENCE</scope>
    <source>
        <strain evidence="5">GSL018</strain>
    </source>
</reference>
<dbReference type="PANTHER" id="PTHR44019">
    <property type="entry name" value="WD REPEAT-CONTAINING PROTEIN 55"/>
    <property type="match status" value="1"/>
</dbReference>